<dbReference type="Gene3D" id="3.90.1640.10">
    <property type="entry name" value="inorganic pyrophosphatase (n-terminal core)"/>
    <property type="match status" value="1"/>
</dbReference>
<dbReference type="AlphaFoldDB" id="A0A0P7BUZ9"/>
<protein>
    <submittedName>
        <fullName evidence="3">Exopolyphosphatase</fullName>
    </submittedName>
</protein>
<dbReference type="PANTHER" id="PTHR47618:SF1">
    <property type="entry name" value="BIFUNCTIONAL OLIGORIBONUCLEASE AND PAP PHOSPHATASE NRNA"/>
    <property type="match status" value="1"/>
</dbReference>
<dbReference type="Pfam" id="PF01368">
    <property type="entry name" value="DHH"/>
    <property type="match status" value="1"/>
</dbReference>
<dbReference type="EMBL" id="LGTQ01000006">
    <property type="protein sequence ID" value="KPM48527.1"/>
    <property type="molecule type" value="Genomic_DNA"/>
</dbReference>
<dbReference type="RefSeq" id="WP_055146300.1">
    <property type="nucleotide sequence ID" value="NZ_JXSZ01000006.1"/>
</dbReference>
<dbReference type="PATRIC" id="fig|1605367.3.peg.2947"/>
<proteinExistence type="predicted"/>
<dbReference type="GO" id="GO:0003676">
    <property type="term" value="F:nucleic acid binding"/>
    <property type="evidence" value="ECO:0007669"/>
    <property type="project" value="InterPro"/>
</dbReference>
<feature type="domain" description="DDH" evidence="1">
    <location>
        <begin position="24"/>
        <end position="177"/>
    </location>
</feature>
<evidence type="ECO:0000259" key="1">
    <source>
        <dbReference type="Pfam" id="PF01368"/>
    </source>
</evidence>
<evidence type="ECO:0000259" key="2">
    <source>
        <dbReference type="Pfam" id="PF02272"/>
    </source>
</evidence>
<reference evidence="3 4" key="1">
    <citation type="submission" date="2015-07" db="EMBL/GenBank/DDBJ databases">
        <title>The draft genome sequence of Leadbetterella sp. JN14-9.</title>
        <authorList>
            <person name="Liu Y."/>
            <person name="Du J."/>
            <person name="Shao Z."/>
        </authorList>
    </citation>
    <scope>NUCLEOTIDE SEQUENCE [LARGE SCALE GENOMIC DNA]</scope>
    <source>
        <strain evidence="3 4">JN14-9</strain>
    </source>
</reference>
<dbReference type="Gene3D" id="3.10.310.30">
    <property type="match status" value="1"/>
</dbReference>
<dbReference type="InterPro" id="IPR051319">
    <property type="entry name" value="Oligoribo/pAp-PDE_c-di-AMP_PDE"/>
</dbReference>
<dbReference type="PANTHER" id="PTHR47618">
    <property type="entry name" value="BIFUNCTIONAL OLIGORIBONUCLEASE AND PAP PHOSPHATASE NRNA"/>
    <property type="match status" value="1"/>
</dbReference>
<organism evidence="3 4">
    <name type="scientific">Jiulongibacter sediminis</name>
    <dbReference type="NCBI Taxonomy" id="1605367"/>
    <lineage>
        <taxon>Bacteria</taxon>
        <taxon>Pseudomonadati</taxon>
        <taxon>Bacteroidota</taxon>
        <taxon>Cytophagia</taxon>
        <taxon>Cytophagales</taxon>
        <taxon>Leadbetterellaceae</taxon>
        <taxon>Jiulongibacter</taxon>
    </lineage>
</organism>
<evidence type="ECO:0000313" key="3">
    <source>
        <dbReference type="EMBL" id="KPM48527.1"/>
    </source>
</evidence>
<keyword evidence="4" id="KW-1185">Reference proteome</keyword>
<comment type="caution">
    <text evidence="3">The sequence shown here is derived from an EMBL/GenBank/DDBJ whole genome shotgun (WGS) entry which is preliminary data.</text>
</comment>
<dbReference type="InterPro" id="IPR001667">
    <property type="entry name" value="DDH_dom"/>
</dbReference>
<dbReference type="InterPro" id="IPR003156">
    <property type="entry name" value="DHHA1_dom"/>
</dbReference>
<dbReference type="Pfam" id="PF02272">
    <property type="entry name" value="DHHA1"/>
    <property type="match status" value="1"/>
</dbReference>
<dbReference type="Proteomes" id="UP000050454">
    <property type="component" value="Unassembled WGS sequence"/>
</dbReference>
<evidence type="ECO:0000313" key="4">
    <source>
        <dbReference type="Proteomes" id="UP000050454"/>
    </source>
</evidence>
<dbReference type="SUPFAM" id="SSF64182">
    <property type="entry name" value="DHH phosphoesterases"/>
    <property type="match status" value="1"/>
</dbReference>
<dbReference type="InterPro" id="IPR038763">
    <property type="entry name" value="DHH_sf"/>
</dbReference>
<dbReference type="OrthoDB" id="9803668at2"/>
<sequence>MKQLFTESAGQKADFLEFLKTPRRIVVTAHQNPDGDAFGSILSLYEVLKQLGHQVHAISPTDHADFLNWMPNVKEVINFEDKLERGRAERLIEEAELIFCLDFSALDRLKDMHTPVKGSEARKVMIDHHQQPEDFADFVYWNVKAAATCELIYCLIEDLDWLSYINQNVATCIYTGILTDTGSFKFDSTSKQVHRIAGELIDKGINPNKISRKLFDQNSFDRLKFMGYALGEKLIYLPEYRVAYFVFNSEEQEKFNLKKGDTEGLVNYGLSIAGVVMSAIFIEKDNLIKMSFRSVDDFSVADFARNNFEGGGHKNAAGGRSNESLEQTVKKFLGLLPDVKDELLVQPT</sequence>
<name>A0A0P7BUZ9_9BACT</name>
<dbReference type="STRING" id="1605367.AFM12_07850"/>
<feature type="domain" description="DHHA1" evidence="2">
    <location>
        <begin position="247"/>
        <end position="331"/>
    </location>
</feature>
<accession>A0A0P7BUZ9</accession>
<gene>
    <name evidence="3" type="ORF">AFM12_07850</name>
</gene>